<dbReference type="PROSITE" id="PS50234">
    <property type="entry name" value="VWFA"/>
    <property type="match status" value="1"/>
</dbReference>
<comment type="caution">
    <text evidence="4">The sequence shown here is derived from an EMBL/GenBank/DDBJ whole genome shotgun (WGS) entry which is preliminary data.</text>
</comment>
<sequence>MMHLRRTRWPVVARLIAAVVMPFGILLAGLLTPLAGADTPDRSAAVSRYGGCLASQKAGDLLLLVDESGSLKSTDPKAARVDAAKYLVKTLGDYADRTNVNLDVAIAGFSEGYAVRQGWRRLDSASVDSVDDQLQTLAQHNSGADTDYWLALDGARQTLADHVQGNPNRCQAIAWFSDGKLDFSKRPGGRPYAPGVDLGSDDGVAEMIRRATDSICRPGGLADQLRAAHVVMLGVGLGNDDSDFDVMSAISTGAGPNGTRCGGITDPKPGAFYRVSNIDQMLFAFDALNPTPRSDDSKPVCREKVCQEARHNFVLDRSVKSVNIVGSGGMPGIVPYLISPSGQQVQLPKKDGNVSVNVDGIPVSYQWPSESAQTISMHDAGNPSWPGQWAIVYVDTTGKHPGAVSRVAIHISTDIFPAVNSDKESWHAGQVVKGVTFGLVDGKGNPVDPTGLAGDATVSAVLAVGGAAPVKLLDSVPKADIGKPVDVDLTKVKPGPATVRMSLVITTAPAPNPHGGPPIAGTTLSPQHVDTPVRILPRVGLPAPGERIDFGTVEGSKGAAATLDITGPGCVWIAKGDRPSIVAAPEDLGSVEVSSTADGPGNCLKVDRDRKAALPVTLQTQHNGHGGLTGTVPVHIAAEHNPNDAQVVDVTFVASMVRPLSTTNFLLVLIAALLLGPGIPLALLYAAKWYVGKIPPVPMVAERIPVEVVDGIVLRDGRPFEMADTDLVTPVTGLSRGTRHLTVLGVQLSAELGRSPFGTAHVHVDAPGYVTAGSELPSTDDSGLRAVLPLAVHGKWVVLHNPNDAPNRAEVLLMVNGQADVTQRKKIYEAVERRLPEVLSQLRHRAAEALLTAKEPGEPDASSPFGPSPVPDTGFDPFADTDDVRAEQKPFNPGGGT</sequence>
<protein>
    <recommendedName>
        <fullName evidence="3">VWFA domain-containing protein</fullName>
    </recommendedName>
</protein>
<feature type="domain" description="VWFA" evidence="3">
    <location>
        <begin position="60"/>
        <end position="288"/>
    </location>
</feature>
<dbReference type="CDD" id="cd00198">
    <property type="entry name" value="vWFA"/>
    <property type="match status" value="1"/>
</dbReference>
<dbReference type="eggNOG" id="ENOG502Z9PW">
    <property type="taxonomic scope" value="Bacteria"/>
</dbReference>
<dbReference type="InterPro" id="IPR036465">
    <property type="entry name" value="vWFA_dom_sf"/>
</dbReference>
<gene>
    <name evidence="4" type="ORF">HMPREF0591_2470</name>
</gene>
<accession>D5P8F5</accession>
<dbReference type="Gene3D" id="3.40.50.410">
    <property type="entry name" value="von Willebrand factor, type A domain"/>
    <property type="match status" value="1"/>
</dbReference>
<evidence type="ECO:0000313" key="4">
    <source>
        <dbReference type="EMBL" id="EFG77661.1"/>
    </source>
</evidence>
<evidence type="ECO:0000313" key="5">
    <source>
        <dbReference type="Proteomes" id="UP000003653"/>
    </source>
</evidence>
<dbReference type="Proteomes" id="UP000003653">
    <property type="component" value="Unassembled WGS sequence"/>
</dbReference>
<dbReference type="InterPro" id="IPR002035">
    <property type="entry name" value="VWF_A"/>
</dbReference>
<dbReference type="Pfam" id="PF13519">
    <property type="entry name" value="VWA_2"/>
    <property type="match status" value="1"/>
</dbReference>
<reference evidence="4 5" key="1">
    <citation type="submission" date="2010-04" db="EMBL/GenBank/DDBJ databases">
        <authorList>
            <person name="Muzny D."/>
            <person name="Qin X."/>
            <person name="Deng J."/>
            <person name="Jiang H."/>
            <person name="Liu Y."/>
            <person name="Qu J."/>
            <person name="Song X.-Z."/>
            <person name="Zhang L."/>
            <person name="Thornton R."/>
            <person name="Coyle M."/>
            <person name="Francisco L."/>
            <person name="Jackson L."/>
            <person name="Javaid M."/>
            <person name="Korchina V."/>
            <person name="Kovar C."/>
            <person name="Mata R."/>
            <person name="Mathew T."/>
            <person name="Ngo R."/>
            <person name="Nguyen L."/>
            <person name="Nguyen N."/>
            <person name="Okwuonu G."/>
            <person name="Ongeri F."/>
            <person name="Pham C."/>
            <person name="Simmons D."/>
            <person name="Wilczek-Boney K."/>
            <person name="Hale W."/>
            <person name="Jakkamsetti A."/>
            <person name="Pham P."/>
            <person name="Ruth R."/>
            <person name="San Lucas F."/>
            <person name="Warren J."/>
            <person name="Zhang J."/>
            <person name="Zhao Z."/>
            <person name="Zhou C."/>
            <person name="Zhu D."/>
            <person name="Lee S."/>
            <person name="Bess C."/>
            <person name="Blankenburg K."/>
            <person name="Forbes L."/>
            <person name="Fu Q."/>
            <person name="Gubbala S."/>
            <person name="Hirani K."/>
            <person name="Jayaseelan J.C."/>
            <person name="Lara F."/>
            <person name="Munidasa M."/>
            <person name="Palculict T."/>
            <person name="Patil S."/>
            <person name="Pu L.-L."/>
            <person name="Saada N."/>
            <person name="Tang L."/>
            <person name="Weissenberger G."/>
            <person name="Zhu Y."/>
            <person name="Hemphill L."/>
            <person name="Shang Y."/>
            <person name="Youmans B."/>
            <person name="Ayvaz T."/>
            <person name="Ross M."/>
            <person name="Santibanez J."/>
            <person name="Aqrawi P."/>
            <person name="Gross S."/>
            <person name="Joshi V."/>
            <person name="Fowler G."/>
            <person name="Nazareth L."/>
            <person name="Reid J."/>
            <person name="Worley K."/>
            <person name="Petrosino J."/>
            <person name="Highlander S."/>
            <person name="Gibbs R."/>
        </authorList>
    </citation>
    <scope>NUCLEOTIDE SEQUENCE [LARGE SCALE GENOMIC DNA]</scope>
    <source>
        <strain evidence="4 5">ATCC BAA-614</strain>
    </source>
</reference>
<evidence type="ECO:0000256" key="1">
    <source>
        <dbReference type="SAM" id="MobiDB-lite"/>
    </source>
</evidence>
<organism evidence="4 5">
    <name type="scientific">Mycobacterium parascrofulaceum ATCC BAA-614</name>
    <dbReference type="NCBI Taxonomy" id="525368"/>
    <lineage>
        <taxon>Bacteria</taxon>
        <taxon>Bacillati</taxon>
        <taxon>Actinomycetota</taxon>
        <taxon>Actinomycetes</taxon>
        <taxon>Mycobacteriales</taxon>
        <taxon>Mycobacteriaceae</taxon>
        <taxon>Mycobacterium</taxon>
        <taxon>Mycobacterium simiae complex</taxon>
    </lineage>
</organism>
<proteinExistence type="predicted"/>
<dbReference type="SUPFAM" id="SSF53300">
    <property type="entry name" value="vWA-like"/>
    <property type="match status" value="1"/>
</dbReference>
<dbReference type="AlphaFoldDB" id="D5P8F5"/>
<dbReference type="EMBL" id="ADNV01000208">
    <property type="protein sequence ID" value="EFG77661.1"/>
    <property type="molecule type" value="Genomic_DNA"/>
</dbReference>
<keyword evidence="2" id="KW-0472">Membrane</keyword>
<feature type="transmembrane region" description="Helical" evidence="2">
    <location>
        <begin position="665"/>
        <end position="686"/>
    </location>
</feature>
<dbReference type="HOGENOM" id="CLU_011847_0_0_11"/>
<keyword evidence="2" id="KW-1133">Transmembrane helix</keyword>
<keyword evidence="2" id="KW-0812">Transmembrane</keyword>
<feature type="region of interest" description="Disordered" evidence="1">
    <location>
        <begin position="852"/>
        <end position="897"/>
    </location>
</feature>
<name>D5P8F5_9MYCO</name>
<evidence type="ECO:0000259" key="3">
    <source>
        <dbReference type="PROSITE" id="PS50234"/>
    </source>
</evidence>
<keyword evidence="5" id="KW-1185">Reference proteome</keyword>
<evidence type="ECO:0000256" key="2">
    <source>
        <dbReference type="SAM" id="Phobius"/>
    </source>
</evidence>